<sequence length="363" mass="38547">MSFAIPRPKELGLSEKEKRSYSLLTALSNLQKGDWSKLGLEGECSRAIENRVGRPPKGLYIPTECGWGQRDMTVGANTAGGFLKGTDHLAGSFVDALRAKSLIFNLGARRMTGLVGDVQIPALNASTSTYWVAESGSPTEGAPTVRQITMSPKTVGCYVDLSRKLMIQSSPGAEEIFRADMVQQIATAVDTVAINGGGSNEPTGILQTSGIGAVNMGDNGLAPTWESVVNNVREVSIDNALGGNLAFLTNPKVAAKMRSVVRVSSTDSKMILGDRNELFGYKVYATSLVPSNLTKGTSSGVCSAMIFGNFNDLVVGEWGALDLLFDPYTGSTTGAMRVTAFMDCDVAVRHAQSFSATQDYLTT</sequence>
<feature type="domain" description="Phage capsid-like C-terminal" evidence="3">
    <location>
        <begin position="89"/>
        <end position="356"/>
    </location>
</feature>
<keyword evidence="2" id="KW-0946">Virion</keyword>
<dbReference type="SUPFAM" id="SSF56563">
    <property type="entry name" value="Major capsid protein gp5"/>
    <property type="match status" value="1"/>
</dbReference>
<evidence type="ECO:0000313" key="4">
    <source>
        <dbReference type="EMBL" id="SVB30846.1"/>
    </source>
</evidence>
<evidence type="ECO:0000256" key="2">
    <source>
        <dbReference type="ARBA" id="ARBA00022844"/>
    </source>
</evidence>
<dbReference type="AlphaFoldDB" id="A0A382CXB3"/>
<protein>
    <recommendedName>
        <fullName evidence="3">Phage capsid-like C-terminal domain-containing protein</fullName>
    </recommendedName>
</protein>
<dbReference type="NCBIfam" id="TIGR01554">
    <property type="entry name" value="major_cap_HK97"/>
    <property type="match status" value="1"/>
</dbReference>
<proteinExistence type="predicted"/>
<reference evidence="4" key="1">
    <citation type="submission" date="2018-05" db="EMBL/GenBank/DDBJ databases">
        <authorList>
            <person name="Lanie J.A."/>
            <person name="Ng W.-L."/>
            <person name="Kazmierczak K.M."/>
            <person name="Andrzejewski T.M."/>
            <person name="Davidsen T.M."/>
            <person name="Wayne K.J."/>
            <person name="Tettelin H."/>
            <person name="Glass J.I."/>
            <person name="Rusch D."/>
            <person name="Podicherti R."/>
            <person name="Tsui H.-C.T."/>
            <person name="Winkler M.E."/>
        </authorList>
    </citation>
    <scope>NUCLEOTIDE SEQUENCE</scope>
</reference>
<dbReference type="InterPro" id="IPR024455">
    <property type="entry name" value="Phage_capsid"/>
</dbReference>
<dbReference type="EMBL" id="UINC01036609">
    <property type="protein sequence ID" value="SVB30846.1"/>
    <property type="molecule type" value="Genomic_DNA"/>
</dbReference>
<evidence type="ECO:0000259" key="3">
    <source>
        <dbReference type="Pfam" id="PF05065"/>
    </source>
</evidence>
<evidence type="ECO:0000256" key="1">
    <source>
        <dbReference type="ARBA" id="ARBA00004328"/>
    </source>
</evidence>
<accession>A0A382CXB3</accession>
<gene>
    <name evidence="4" type="ORF">METZ01_LOCUS183700</name>
</gene>
<name>A0A382CXB3_9ZZZZ</name>
<dbReference type="InterPro" id="IPR054612">
    <property type="entry name" value="Phage_capsid-like_C"/>
</dbReference>
<dbReference type="Gene3D" id="3.30.2400.10">
    <property type="entry name" value="Major capsid protein gp5"/>
    <property type="match status" value="1"/>
</dbReference>
<organism evidence="4">
    <name type="scientific">marine metagenome</name>
    <dbReference type="NCBI Taxonomy" id="408172"/>
    <lineage>
        <taxon>unclassified sequences</taxon>
        <taxon>metagenomes</taxon>
        <taxon>ecological metagenomes</taxon>
    </lineage>
</organism>
<comment type="subcellular location">
    <subcellularLocation>
        <location evidence="1">Virion</location>
    </subcellularLocation>
</comment>
<dbReference type="Pfam" id="PF05065">
    <property type="entry name" value="Phage_capsid"/>
    <property type="match status" value="1"/>
</dbReference>
<dbReference type="GO" id="GO:0044423">
    <property type="term" value="C:virion component"/>
    <property type="evidence" value="ECO:0007669"/>
    <property type="project" value="UniProtKB-KW"/>
</dbReference>